<name>A0A8S3DI45_9BILA</name>
<sequence length="306" mass="34244">MNGTGDSNIKLNIDNAGNVAYIRLDRHSTISTCSSIVLNSCSSDEEYDDSRPKPTLRWKRQKFLNTVNNDSEHPSNRTDTNSNLQCDQNSVISAKENVAILVDDERRAKPPRRLQPIPEDKLHRRNPHTVRQEINLFNDFIPDTTLADVHLNEMPGLHNTEHWKRIAGRTAHASPPLSRQYYSTVISTIGLQDGQVPQSLGSYRRPGRSENESEIPCIAPSSWRSPRRPVVYGSSAAVVLIAAAIAVVLAITLIKKSELTTSDYYAGSVYVRADFNASLLDPASAYARECKKEFCQLVSIIVRRFL</sequence>
<feature type="transmembrane region" description="Helical" evidence="1">
    <location>
        <begin position="230"/>
        <end position="254"/>
    </location>
</feature>
<keyword evidence="1" id="KW-1133">Transmembrane helix</keyword>
<reference evidence="2" key="1">
    <citation type="submission" date="2021-02" db="EMBL/GenBank/DDBJ databases">
        <authorList>
            <person name="Nowell W R."/>
        </authorList>
    </citation>
    <scope>NUCLEOTIDE SEQUENCE</scope>
</reference>
<comment type="caution">
    <text evidence="2">The sequence shown here is derived from an EMBL/GenBank/DDBJ whole genome shotgun (WGS) entry which is preliminary data.</text>
</comment>
<keyword evidence="1" id="KW-0812">Transmembrane</keyword>
<keyword evidence="1" id="KW-0472">Membrane</keyword>
<evidence type="ECO:0000313" key="3">
    <source>
        <dbReference type="Proteomes" id="UP000681720"/>
    </source>
</evidence>
<protein>
    <submittedName>
        <fullName evidence="2">Uncharacterized protein</fullName>
    </submittedName>
</protein>
<dbReference type="AlphaFoldDB" id="A0A8S3DI45"/>
<evidence type="ECO:0000256" key="1">
    <source>
        <dbReference type="SAM" id="Phobius"/>
    </source>
</evidence>
<dbReference type="EMBL" id="CAJOBJ010207505">
    <property type="protein sequence ID" value="CAF5001409.1"/>
    <property type="molecule type" value="Genomic_DNA"/>
</dbReference>
<proteinExistence type="predicted"/>
<evidence type="ECO:0000313" key="2">
    <source>
        <dbReference type="EMBL" id="CAF5001409.1"/>
    </source>
</evidence>
<dbReference type="Proteomes" id="UP000681720">
    <property type="component" value="Unassembled WGS sequence"/>
</dbReference>
<gene>
    <name evidence="2" type="ORF">GIL414_LOCUS57265</name>
</gene>
<organism evidence="2 3">
    <name type="scientific">Rotaria magnacalcarata</name>
    <dbReference type="NCBI Taxonomy" id="392030"/>
    <lineage>
        <taxon>Eukaryota</taxon>
        <taxon>Metazoa</taxon>
        <taxon>Spiralia</taxon>
        <taxon>Gnathifera</taxon>
        <taxon>Rotifera</taxon>
        <taxon>Eurotatoria</taxon>
        <taxon>Bdelloidea</taxon>
        <taxon>Philodinida</taxon>
        <taxon>Philodinidae</taxon>
        <taxon>Rotaria</taxon>
    </lineage>
</organism>
<accession>A0A8S3DI45</accession>